<keyword evidence="12" id="KW-1185">Reference proteome</keyword>
<evidence type="ECO:0000313" key="11">
    <source>
        <dbReference type="EMBL" id="MBD8524452.1"/>
    </source>
</evidence>
<sequence length="215" mass="23791" precursor="true">MSRVLLVSLAVFLAAPAQAELPSSLQSFSQGLKTLQGQFEQQVYDTDGQLKEQTQGTVALAAPRQFRWDYVGEFPQTIIADGDRVWIYDPELEQVSVRPQSHEEQSSPLAALIDPGVLEQHYFVSAVPDGTGGEEIELSPKQEGEGGFSKARLRLKEGALLEMEFSDQLQQRSLIRFSGWKRNQAFSTDLFQFTPPDGVDVIGDIGEGAEVYPIN</sequence>
<evidence type="ECO:0000256" key="5">
    <source>
        <dbReference type="ARBA" id="ARBA00022448"/>
    </source>
</evidence>
<evidence type="ECO:0000256" key="4">
    <source>
        <dbReference type="ARBA" id="ARBA00014035"/>
    </source>
</evidence>
<dbReference type="GO" id="GO:0042953">
    <property type="term" value="P:lipoprotein transport"/>
    <property type="evidence" value="ECO:0007669"/>
    <property type="project" value="InterPro"/>
</dbReference>
<dbReference type="GO" id="GO:0030288">
    <property type="term" value="C:outer membrane-bounded periplasmic space"/>
    <property type="evidence" value="ECO:0007669"/>
    <property type="project" value="TreeGrafter"/>
</dbReference>
<evidence type="ECO:0000256" key="6">
    <source>
        <dbReference type="ARBA" id="ARBA00022729"/>
    </source>
</evidence>
<evidence type="ECO:0000256" key="2">
    <source>
        <dbReference type="ARBA" id="ARBA00007615"/>
    </source>
</evidence>
<dbReference type="InterPro" id="IPR018323">
    <property type="entry name" value="OM_lipoprot_carrier_LolA_Pbac"/>
</dbReference>
<keyword evidence="11" id="KW-0449">Lipoprotein</keyword>
<dbReference type="InterPro" id="IPR029046">
    <property type="entry name" value="LolA/LolB/LppX"/>
</dbReference>
<name>A0AAW3ZIE7_9GAMM</name>
<dbReference type="GO" id="GO:0044874">
    <property type="term" value="P:lipoprotein localization to outer membrane"/>
    <property type="evidence" value="ECO:0007669"/>
    <property type="project" value="UniProtKB-UniRule"/>
</dbReference>
<comment type="function">
    <text evidence="10">Participates in the translocation of lipoproteins from the inner membrane to the outer membrane. Only forms a complex with a lipoprotein if the residue after the N-terminal Cys is not an aspartate (The Asp acts as a targeting signal to indicate that the lipoprotein should stay in the inner membrane).</text>
</comment>
<reference evidence="11 12" key="1">
    <citation type="submission" date="2020-09" db="EMBL/GenBank/DDBJ databases">
        <title>Pseudoxanthomonas sp. CAU 1598 isolated from sand of Yaerae Beach.</title>
        <authorList>
            <person name="Kim W."/>
        </authorList>
    </citation>
    <scope>NUCLEOTIDE SEQUENCE [LARGE SCALE GENOMIC DNA]</scope>
    <source>
        <strain evidence="11 12">CAU 1598</strain>
    </source>
</reference>
<keyword evidence="9 10" id="KW-0143">Chaperone</keyword>
<organism evidence="11 12">
    <name type="scientific">Pseudomarimonas arenosa</name>
    <dbReference type="NCBI Taxonomy" id="2774145"/>
    <lineage>
        <taxon>Bacteria</taxon>
        <taxon>Pseudomonadati</taxon>
        <taxon>Pseudomonadota</taxon>
        <taxon>Gammaproteobacteria</taxon>
        <taxon>Lysobacterales</taxon>
        <taxon>Lysobacteraceae</taxon>
        <taxon>Pseudomarimonas</taxon>
    </lineage>
</organism>
<dbReference type="Proteomes" id="UP000613768">
    <property type="component" value="Unassembled WGS sequence"/>
</dbReference>
<comment type="caution">
    <text evidence="11">The sequence shown here is derived from an EMBL/GenBank/DDBJ whole genome shotgun (WGS) entry which is preliminary data.</text>
</comment>
<keyword evidence="7 10" id="KW-0574">Periplasm</keyword>
<evidence type="ECO:0000256" key="1">
    <source>
        <dbReference type="ARBA" id="ARBA00004418"/>
    </source>
</evidence>
<keyword evidence="5 10" id="KW-0813">Transport</keyword>
<dbReference type="NCBIfam" id="TIGR00547">
    <property type="entry name" value="lolA"/>
    <property type="match status" value="1"/>
</dbReference>
<evidence type="ECO:0000256" key="9">
    <source>
        <dbReference type="ARBA" id="ARBA00023186"/>
    </source>
</evidence>
<comment type="subcellular location">
    <subcellularLocation>
        <location evidence="1 10">Periplasm</location>
    </subcellularLocation>
</comment>
<dbReference type="PANTHER" id="PTHR35869">
    <property type="entry name" value="OUTER-MEMBRANE LIPOPROTEIN CARRIER PROTEIN"/>
    <property type="match status" value="1"/>
</dbReference>
<dbReference type="Gene3D" id="2.50.20.10">
    <property type="entry name" value="Lipoprotein localisation LolA/LolB/LppX"/>
    <property type="match status" value="1"/>
</dbReference>
<comment type="similarity">
    <text evidence="2 10">Belongs to the LolA family.</text>
</comment>
<dbReference type="SUPFAM" id="SSF89392">
    <property type="entry name" value="Prokaryotic lipoproteins and lipoprotein localization factors"/>
    <property type="match status" value="1"/>
</dbReference>
<evidence type="ECO:0000256" key="8">
    <source>
        <dbReference type="ARBA" id="ARBA00022927"/>
    </source>
</evidence>
<proteinExistence type="inferred from homology"/>
<dbReference type="RefSeq" id="WP_192027795.1">
    <property type="nucleotide sequence ID" value="NZ_JACYTR010000002.1"/>
</dbReference>
<dbReference type="EMBL" id="JACYTR010000002">
    <property type="protein sequence ID" value="MBD8524452.1"/>
    <property type="molecule type" value="Genomic_DNA"/>
</dbReference>
<gene>
    <name evidence="10 11" type="primary">lolA</name>
    <name evidence="11" type="ORF">IFO71_01740</name>
</gene>
<evidence type="ECO:0000256" key="10">
    <source>
        <dbReference type="HAMAP-Rule" id="MF_00240"/>
    </source>
</evidence>
<feature type="signal peptide" evidence="10">
    <location>
        <begin position="1"/>
        <end position="19"/>
    </location>
</feature>
<dbReference type="PANTHER" id="PTHR35869:SF1">
    <property type="entry name" value="OUTER-MEMBRANE LIPOPROTEIN CARRIER PROTEIN"/>
    <property type="match status" value="1"/>
</dbReference>
<dbReference type="Pfam" id="PF03548">
    <property type="entry name" value="LolA"/>
    <property type="match status" value="1"/>
</dbReference>
<dbReference type="InterPro" id="IPR004564">
    <property type="entry name" value="OM_lipoprot_carrier_LolA-like"/>
</dbReference>
<dbReference type="AlphaFoldDB" id="A0AAW3ZIE7"/>
<accession>A0AAW3ZIE7</accession>
<dbReference type="HAMAP" id="MF_00240">
    <property type="entry name" value="LolA"/>
    <property type="match status" value="1"/>
</dbReference>
<keyword evidence="6 10" id="KW-0732">Signal</keyword>
<feature type="chain" id="PRO_5043061760" description="Outer-membrane lipoprotein carrier protein" evidence="10">
    <location>
        <begin position="20"/>
        <end position="215"/>
    </location>
</feature>
<dbReference type="CDD" id="cd16325">
    <property type="entry name" value="LolA"/>
    <property type="match status" value="1"/>
</dbReference>
<keyword evidence="8 10" id="KW-0653">Protein transport</keyword>
<comment type="subunit">
    <text evidence="3 10">Monomer.</text>
</comment>
<protein>
    <recommendedName>
        <fullName evidence="4 10">Outer-membrane lipoprotein carrier protein</fullName>
    </recommendedName>
</protein>
<evidence type="ECO:0000313" key="12">
    <source>
        <dbReference type="Proteomes" id="UP000613768"/>
    </source>
</evidence>
<evidence type="ECO:0000256" key="3">
    <source>
        <dbReference type="ARBA" id="ARBA00011245"/>
    </source>
</evidence>
<evidence type="ECO:0000256" key="7">
    <source>
        <dbReference type="ARBA" id="ARBA00022764"/>
    </source>
</evidence>